<feature type="region of interest" description="Disordered" evidence="1">
    <location>
        <begin position="477"/>
        <end position="507"/>
    </location>
</feature>
<evidence type="ECO:0000256" key="1">
    <source>
        <dbReference type="SAM" id="MobiDB-lite"/>
    </source>
</evidence>
<feature type="compositionally biased region" description="Polar residues" evidence="1">
    <location>
        <begin position="562"/>
        <end position="578"/>
    </location>
</feature>
<protein>
    <submittedName>
        <fullName evidence="3">AAA domain-containing protein</fullName>
    </submittedName>
</protein>
<evidence type="ECO:0000313" key="3">
    <source>
        <dbReference type="WBParaSite" id="maker-unitig_29203-snap-gene-0.2-mRNA-1"/>
    </source>
</evidence>
<evidence type="ECO:0000313" key="2">
    <source>
        <dbReference type="Proteomes" id="UP000095280"/>
    </source>
</evidence>
<accession>A0A1I8FD52</accession>
<organism evidence="2 3">
    <name type="scientific">Macrostomum lignano</name>
    <dbReference type="NCBI Taxonomy" id="282301"/>
    <lineage>
        <taxon>Eukaryota</taxon>
        <taxon>Metazoa</taxon>
        <taxon>Spiralia</taxon>
        <taxon>Lophotrochozoa</taxon>
        <taxon>Platyhelminthes</taxon>
        <taxon>Rhabditophora</taxon>
        <taxon>Macrostomorpha</taxon>
        <taxon>Macrostomida</taxon>
        <taxon>Macrostomidae</taxon>
        <taxon>Macrostomum</taxon>
    </lineage>
</organism>
<keyword evidence="2" id="KW-1185">Reference proteome</keyword>
<dbReference type="Proteomes" id="UP000095280">
    <property type="component" value="Unplaced"/>
</dbReference>
<sequence length="918" mass="96209">PAASSSSSQQAGPGLAATVLRIGDDSCDEESFSAAAAAAEPPSRGSRRGSFRKCAYAHGSPAGLFGRRDSLRQPRPAASLLEASPAEAGPGSAAPVFRIQPPGSTLTTSSAAWTMLYRVQASSRDVLRRPACVPGRLLRRPLRLAADRAGLGSASLLSSLNVVFIAVRRRASGPRDSPASPGARRGRQRPAVCPAALNANASAVSAFERRLGGASAHARWSRRLAPAQPGGRQSAGTGPVGVPSAQRATIARRRSCLPVVVDVDTPTPIGRLRVGAAAAWPDVAAGARRLLREFAVRVDPPGGLGLGADSVAACLLVASRLWRQRRFVDFNSDDALPAAGGLCLPTDGGSRRQPLPAGAWSCATSTAKAAAAGGSSLDALAFATLVPKRCCSGTSACWPSTVGWFCAARLALIGAPGRGKKTRAFKTDKKSHPSNRAGKTFLARRLARHMARLERRRSDDDEEADVSGAVAEFSGELRRSEQELRGLPGRGRGAVSRGNRTRKRPSRGVQVLLLDSLQHLGPLAEARSGLAASRLYIICTLRGPARSSPFGRQRLVAEASQRRPNTTPSRRGGTNLTTGCPGLAGRVNSFLEARGGGPDATVGPGPRLRLPAGPGGVTVDWFVQPVEPLAGAKAASSILDDPVLRAEDWETQQILGSLQRAVWIVVVLVRMLQAVQMVLRGGGGGGGGTRFDVDDCGGCGGGGGSRWISGLCGRQLCQFRCRCCISVDSMSAVAVPAVAAGAVPAAAVRRPIWPSCWRSVSTWRMYKYTANTPENSVNTKPITHRVRRMIVAVHVFLIAGNAGRGLLSTCLADAADVQHNADEQAETFGAGKCMDESGMASSSPENTNRAPLMKISLMALGSQKLKKVTTQPMSRQGQAACRNQAGYVKGRPCGGGVRRRGRGKLHSRLSVKKTSRDN</sequence>
<reference evidence="3" key="1">
    <citation type="submission" date="2016-11" db="UniProtKB">
        <authorList>
            <consortium name="WormBaseParasite"/>
        </authorList>
    </citation>
    <scope>IDENTIFICATION</scope>
</reference>
<name>A0A1I8FD52_9PLAT</name>
<proteinExistence type="predicted"/>
<feature type="compositionally biased region" description="Basic residues" evidence="1">
    <location>
        <begin position="897"/>
        <end position="918"/>
    </location>
</feature>
<feature type="region of interest" description="Disordered" evidence="1">
    <location>
        <begin position="558"/>
        <end position="579"/>
    </location>
</feature>
<dbReference type="WBParaSite" id="maker-unitig_29203-snap-gene-0.2-mRNA-1">
    <property type="protein sequence ID" value="maker-unitig_29203-snap-gene-0.2-mRNA-1"/>
    <property type="gene ID" value="maker-unitig_29203-snap-gene-0.2"/>
</dbReference>
<feature type="region of interest" description="Disordered" evidence="1">
    <location>
        <begin position="224"/>
        <end position="245"/>
    </location>
</feature>
<feature type="region of interest" description="Disordered" evidence="1">
    <location>
        <begin position="870"/>
        <end position="918"/>
    </location>
</feature>
<dbReference type="AlphaFoldDB" id="A0A1I8FD52"/>